<keyword evidence="1" id="KW-1133">Transmembrane helix</keyword>
<proteinExistence type="predicted"/>
<name>A0AA94ENB7_9PSED</name>
<dbReference type="Proteomes" id="UP000288002">
    <property type="component" value="Unassembled WGS sequence"/>
</dbReference>
<comment type="caution">
    <text evidence="2">The sequence shown here is derived from an EMBL/GenBank/DDBJ whole genome shotgun (WGS) entry which is preliminary data.</text>
</comment>
<dbReference type="EMBL" id="MKWS01000009">
    <property type="protein sequence ID" value="RVD77033.1"/>
    <property type="molecule type" value="Genomic_DNA"/>
</dbReference>
<keyword evidence="1" id="KW-0472">Membrane</keyword>
<evidence type="ECO:0000313" key="2">
    <source>
        <dbReference type="EMBL" id="RVD77033.1"/>
    </source>
</evidence>
<protein>
    <submittedName>
        <fullName evidence="2">Uncharacterized protein</fullName>
    </submittedName>
</protein>
<reference evidence="2 3" key="1">
    <citation type="submission" date="2016-10" db="EMBL/GenBank/DDBJ databases">
        <title>Search of new enzymes for the oxidation of sulfur compounds.</title>
        <authorList>
            <person name="Novo A."/>
            <person name="Moreira I.S."/>
            <person name="Castro P.M."/>
        </authorList>
    </citation>
    <scope>NUCLEOTIDE SEQUENCE [LARGE SCALE GENOMIC DNA]</scope>
    <source>
        <strain evidence="2 3">A9</strain>
    </source>
</reference>
<organism evidence="2 3">
    <name type="scientific">Pseudomonas koreensis</name>
    <dbReference type="NCBI Taxonomy" id="198620"/>
    <lineage>
        <taxon>Bacteria</taxon>
        <taxon>Pseudomonadati</taxon>
        <taxon>Pseudomonadota</taxon>
        <taxon>Gammaproteobacteria</taxon>
        <taxon>Pseudomonadales</taxon>
        <taxon>Pseudomonadaceae</taxon>
        <taxon>Pseudomonas</taxon>
    </lineage>
</organism>
<evidence type="ECO:0000313" key="3">
    <source>
        <dbReference type="Proteomes" id="UP000288002"/>
    </source>
</evidence>
<gene>
    <name evidence="2" type="ORF">A9HBioS_3056</name>
</gene>
<accession>A0AA94ENB7</accession>
<feature type="transmembrane region" description="Helical" evidence="1">
    <location>
        <begin position="6"/>
        <end position="29"/>
    </location>
</feature>
<dbReference type="AlphaFoldDB" id="A0AA94ENB7"/>
<keyword evidence="1" id="KW-0812">Transmembrane</keyword>
<sequence length="33" mass="3862">MSFLQITCAICTLICLAWFFLEGHVINFVRSRK</sequence>
<evidence type="ECO:0000256" key="1">
    <source>
        <dbReference type="SAM" id="Phobius"/>
    </source>
</evidence>